<protein>
    <submittedName>
        <fullName evidence="2">Uncharacterized protein</fullName>
    </submittedName>
</protein>
<organism evidence="2 3">
    <name type="scientific">Jimgerdemannia flammicorona</name>
    <dbReference type="NCBI Taxonomy" id="994334"/>
    <lineage>
        <taxon>Eukaryota</taxon>
        <taxon>Fungi</taxon>
        <taxon>Fungi incertae sedis</taxon>
        <taxon>Mucoromycota</taxon>
        <taxon>Mucoromycotina</taxon>
        <taxon>Endogonomycetes</taxon>
        <taxon>Endogonales</taxon>
        <taxon>Endogonaceae</taxon>
        <taxon>Jimgerdemannia</taxon>
    </lineage>
</organism>
<evidence type="ECO:0000256" key="1">
    <source>
        <dbReference type="SAM" id="MobiDB-lite"/>
    </source>
</evidence>
<dbReference type="Proteomes" id="UP000268093">
    <property type="component" value="Unassembled WGS sequence"/>
</dbReference>
<evidence type="ECO:0000313" key="3">
    <source>
        <dbReference type="Proteomes" id="UP000268093"/>
    </source>
</evidence>
<proteinExistence type="predicted"/>
<accession>A0A432ZZ77</accession>
<reference evidence="2 3" key="1">
    <citation type="journal article" date="2018" name="New Phytol.">
        <title>Phylogenomics of Endogonaceae and evolution of mycorrhizas within Mucoromycota.</title>
        <authorList>
            <person name="Chang Y."/>
            <person name="Desiro A."/>
            <person name="Na H."/>
            <person name="Sandor L."/>
            <person name="Lipzen A."/>
            <person name="Clum A."/>
            <person name="Barry K."/>
            <person name="Grigoriev I.V."/>
            <person name="Martin F.M."/>
            <person name="Stajich J.E."/>
            <person name="Smith M.E."/>
            <person name="Bonito G."/>
            <person name="Spatafora J.W."/>
        </authorList>
    </citation>
    <scope>NUCLEOTIDE SEQUENCE [LARGE SCALE GENOMIC DNA]</scope>
    <source>
        <strain evidence="2 3">GMNB39</strain>
    </source>
</reference>
<dbReference type="EMBL" id="RBNI01027392">
    <property type="protein sequence ID" value="RUO95635.1"/>
    <property type="molecule type" value="Genomic_DNA"/>
</dbReference>
<comment type="caution">
    <text evidence="2">The sequence shown here is derived from an EMBL/GenBank/DDBJ whole genome shotgun (WGS) entry which is preliminary data.</text>
</comment>
<sequence>MCTSGIEIAQQGGIPPGLGIAEVTDDILDEKFRAAVGVRGTGGTGLRDGDDGRVAVDDNVAYAVVLHGLEQGDGTRDVVVVVVEWDLTGFADGLEPREVDDGPDGEALEDHVQPCTIKDVNLEEGDSGVGDLLDAADSLEGGVP</sequence>
<name>A0A432ZZ77_9FUNG</name>
<dbReference type="AlphaFoldDB" id="A0A432ZZ77"/>
<feature type="region of interest" description="Disordered" evidence="1">
    <location>
        <begin position="120"/>
        <end position="144"/>
    </location>
</feature>
<evidence type="ECO:0000313" key="2">
    <source>
        <dbReference type="EMBL" id="RUO95635.1"/>
    </source>
</evidence>
<gene>
    <name evidence="2" type="ORF">BC936DRAFT_143570</name>
</gene>
<keyword evidence="3" id="KW-1185">Reference proteome</keyword>